<dbReference type="AlphaFoldDB" id="A0A177TQS3"/>
<dbReference type="Proteomes" id="UP000077521">
    <property type="component" value="Unassembled WGS sequence"/>
</dbReference>
<sequence length="303" mass="33049">MTVAAVVPGADTVLGHAIIEGLVQIPGMAVRTLTPEPGLPLRDSSFADKNVMPVLCVASKRDTVGAAIAGADIVVAVLDHAQAEAADVLQLEMMIDEAIQKHVKLFILVLPALHGEICDPIFDILDKLEDSSLCWVGLQTSFLMESLIQDRVVVDTVASIHIDVPVLNPEMGIFWTHANTNVKSAIERIVYFWETGGAPADFFQKLHLLAVEVASLSQVAELIEKRANKPVKMITRPEARTATITRALERTNEFKLKWDWPDLPTETMKQIGVSASMCLDCFVEHELIPTLSSEAATSRLAPL</sequence>
<comment type="caution">
    <text evidence="1">The sequence shown here is derived from an EMBL/GenBank/DDBJ whole genome shotgun (WGS) entry which is preliminary data.</text>
</comment>
<organism evidence="1 2">
    <name type="scientific">Tilletia indica</name>
    <dbReference type="NCBI Taxonomy" id="43049"/>
    <lineage>
        <taxon>Eukaryota</taxon>
        <taxon>Fungi</taxon>
        <taxon>Dikarya</taxon>
        <taxon>Basidiomycota</taxon>
        <taxon>Ustilaginomycotina</taxon>
        <taxon>Exobasidiomycetes</taxon>
        <taxon>Tilletiales</taxon>
        <taxon>Tilletiaceae</taxon>
        <taxon>Tilletia</taxon>
    </lineage>
</organism>
<evidence type="ECO:0000313" key="1">
    <source>
        <dbReference type="EMBL" id="KAE8250395.1"/>
    </source>
</evidence>
<dbReference type="InterPro" id="IPR036291">
    <property type="entry name" value="NAD(P)-bd_dom_sf"/>
</dbReference>
<keyword evidence="2" id="KW-1185">Reference proteome</keyword>
<dbReference type="EMBL" id="LWDF02000328">
    <property type="protein sequence ID" value="KAE8250395.1"/>
    <property type="molecule type" value="Genomic_DNA"/>
</dbReference>
<reference evidence="1" key="2">
    <citation type="journal article" date="2019" name="IMA Fungus">
        <title>Genome sequencing and comparison of five Tilletia species to identify candidate genes for the detection of regulated species infecting wheat.</title>
        <authorList>
            <person name="Nguyen H.D.T."/>
            <person name="Sultana T."/>
            <person name="Kesanakurti P."/>
            <person name="Hambleton S."/>
        </authorList>
    </citation>
    <scope>NUCLEOTIDE SEQUENCE</scope>
    <source>
        <strain evidence="1">DAOMC 236416</strain>
    </source>
</reference>
<protein>
    <recommendedName>
        <fullName evidence="3">NmrA-like domain-containing protein</fullName>
    </recommendedName>
</protein>
<reference evidence="1" key="1">
    <citation type="submission" date="2016-04" db="EMBL/GenBank/DDBJ databases">
        <authorList>
            <person name="Nguyen H.D."/>
            <person name="Samba Siva P."/>
            <person name="Cullis J."/>
            <person name="Levesque C.A."/>
            <person name="Hambleton S."/>
        </authorList>
    </citation>
    <scope>NUCLEOTIDE SEQUENCE</scope>
    <source>
        <strain evidence="1">DAOMC 236416</strain>
    </source>
</reference>
<gene>
    <name evidence="1" type="ORF">A4X13_0g4762</name>
</gene>
<dbReference type="Gene3D" id="3.40.50.720">
    <property type="entry name" value="NAD(P)-binding Rossmann-like Domain"/>
    <property type="match status" value="1"/>
</dbReference>
<dbReference type="SUPFAM" id="SSF51735">
    <property type="entry name" value="NAD(P)-binding Rossmann-fold domains"/>
    <property type="match status" value="1"/>
</dbReference>
<name>A0A177TQS3_9BASI</name>
<accession>A0A177TQS3</accession>
<evidence type="ECO:0000313" key="2">
    <source>
        <dbReference type="Proteomes" id="UP000077521"/>
    </source>
</evidence>
<proteinExistence type="predicted"/>
<evidence type="ECO:0008006" key="3">
    <source>
        <dbReference type="Google" id="ProtNLM"/>
    </source>
</evidence>